<dbReference type="InterPro" id="IPR004146">
    <property type="entry name" value="DC1"/>
</dbReference>
<accession>A0A6D2JZQ3</accession>
<proteinExistence type="predicted"/>
<reference evidence="5" key="1">
    <citation type="submission" date="2020-01" db="EMBL/GenBank/DDBJ databases">
        <authorList>
            <person name="Mishra B."/>
        </authorList>
    </citation>
    <scope>NUCLEOTIDE SEQUENCE [LARGE SCALE GENOMIC DNA]</scope>
</reference>
<evidence type="ECO:0000259" key="4">
    <source>
        <dbReference type="PROSITE" id="PS50081"/>
    </source>
</evidence>
<dbReference type="EMBL" id="CACVBM020001307">
    <property type="protein sequence ID" value="CAA7044825.1"/>
    <property type="molecule type" value="Genomic_DNA"/>
</dbReference>
<keyword evidence="6" id="KW-1185">Reference proteome</keyword>
<name>A0A6D2JZQ3_9BRAS</name>
<dbReference type="InterPro" id="IPR046349">
    <property type="entry name" value="C1-like_sf"/>
</dbReference>
<dbReference type="Pfam" id="PF03107">
    <property type="entry name" value="C1_2"/>
    <property type="match status" value="2"/>
</dbReference>
<keyword evidence="1" id="KW-0479">Metal-binding</keyword>
<keyword evidence="2" id="KW-0677">Repeat</keyword>
<gene>
    <name evidence="5" type="ORF">MERR_LOCUS32060</name>
</gene>
<dbReference type="PROSITE" id="PS50081">
    <property type="entry name" value="ZF_DAG_PE_2"/>
    <property type="match status" value="1"/>
</dbReference>
<evidence type="ECO:0000256" key="3">
    <source>
        <dbReference type="ARBA" id="ARBA00022833"/>
    </source>
</evidence>
<organism evidence="5 6">
    <name type="scientific">Microthlaspi erraticum</name>
    <dbReference type="NCBI Taxonomy" id="1685480"/>
    <lineage>
        <taxon>Eukaryota</taxon>
        <taxon>Viridiplantae</taxon>
        <taxon>Streptophyta</taxon>
        <taxon>Embryophyta</taxon>
        <taxon>Tracheophyta</taxon>
        <taxon>Spermatophyta</taxon>
        <taxon>Magnoliopsida</taxon>
        <taxon>eudicotyledons</taxon>
        <taxon>Gunneridae</taxon>
        <taxon>Pentapetalae</taxon>
        <taxon>rosids</taxon>
        <taxon>malvids</taxon>
        <taxon>Brassicales</taxon>
        <taxon>Brassicaceae</taxon>
        <taxon>Coluteocarpeae</taxon>
        <taxon>Microthlaspi</taxon>
    </lineage>
</organism>
<comment type="caution">
    <text evidence="5">The sequence shown here is derived from an EMBL/GenBank/DDBJ whole genome shotgun (WGS) entry which is preliminary data.</text>
</comment>
<evidence type="ECO:0000256" key="2">
    <source>
        <dbReference type="ARBA" id="ARBA00022737"/>
    </source>
</evidence>
<dbReference type="GO" id="GO:0046872">
    <property type="term" value="F:metal ion binding"/>
    <property type="evidence" value="ECO:0007669"/>
    <property type="project" value="UniProtKB-KW"/>
</dbReference>
<dbReference type="OrthoDB" id="1020867at2759"/>
<evidence type="ECO:0000313" key="6">
    <source>
        <dbReference type="Proteomes" id="UP000467841"/>
    </source>
</evidence>
<evidence type="ECO:0000256" key="1">
    <source>
        <dbReference type="ARBA" id="ARBA00022723"/>
    </source>
</evidence>
<dbReference type="PANTHER" id="PTHR46288:SF27">
    <property type="entry name" value="CYSTEINE_HISTIDINE-RICH C1 DOMAIN FAMILY PROTEIN"/>
    <property type="match status" value="1"/>
</dbReference>
<keyword evidence="3" id="KW-0862">Zinc</keyword>
<protein>
    <recommendedName>
        <fullName evidence="4">Phorbol-ester/DAG-type domain-containing protein</fullName>
    </recommendedName>
</protein>
<evidence type="ECO:0000313" key="5">
    <source>
        <dbReference type="EMBL" id="CAA7044825.1"/>
    </source>
</evidence>
<dbReference type="SMART" id="SM00109">
    <property type="entry name" value="C1"/>
    <property type="match status" value="4"/>
</dbReference>
<dbReference type="AlphaFoldDB" id="A0A6D2JZQ3"/>
<feature type="domain" description="Phorbol-ester/DAG-type" evidence="4">
    <location>
        <begin position="525"/>
        <end position="574"/>
    </location>
</feature>
<dbReference type="SUPFAM" id="SSF57889">
    <property type="entry name" value="Cysteine-rich domain"/>
    <property type="match status" value="5"/>
</dbReference>
<sequence>MAMAKLKHFSHSCPLPSPEIVAEGICNICFKEESVEFACKPCNFDLCKSCSNLPQKVSHGFHSEHPLEFCLFQYDRKPGSIICSGCGNMSSCSFYQCKKCEIYLDLGCALLKNISTAWDARELLHYSHEHLLRRCRPGQDARGSCLLCELPLSPSSICYGCVYCYAFLHEHCLDLPTEIRHPVHPEHPLKRLDYIQTFAGRRSCDACKGRFAGVPFGCLECGLYLHVRCADSLLRGLKHESHEHRLFYVASNAKKAFGKDNSCQICMGNACSSLDSYFHCIECDLKFHFECLGIPKSMFKRSCHIHPLVCKRFSEEDDSLEYCGVCETMVQEGHHVYSCQECDFLGHIECFLREEVPSPLFLKDLYACGEDITRATSGEEYETNELENKLVVNDINHNHVMNAVDMCELSCKEECAICKKEILGNPWKCESCVSFVAHHFCAELGKPSRHRFHWNHLLTLLPKPLASDVMMSCNSCREEIKGFNLFCRICNFTIHVSCAMKGKHFLGILGPKVVGIWRGRCLSGKHRMVQVRFSKSYPNVCVICNEKVFGLAVSCIECEKIYHPRCIDRHRSKDLIKDDESS</sequence>
<dbReference type="PANTHER" id="PTHR46288">
    <property type="entry name" value="PHORBOL-ESTER/DAG-TYPE DOMAIN-CONTAINING PROTEIN"/>
    <property type="match status" value="1"/>
</dbReference>
<dbReference type="InterPro" id="IPR002219">
    <property type="entry name" value="PKC_DAG/PE"/>
</dbReference>
<dbReference type="Proteomes" id="UP000467841">
    <property type="component" value="Unassembled WGS sequence"/>
</dbReference>